<sequence length="300" mass="33484">MGDSNVDSSNLARKVMKIDGNPRVNLLRGSSKGNDASKTNSSSRYPVRGTAVDSKMMINPKLIEQESELLASFRVASLDEERFLKQKSKVHWLAEGDANTKYFHNTLKCRNHRARIDVITDNNGILHEGKEVPKAFVDHYVGVLGREEAVIIPITQELFDVRIDQSMSVDMIREVTVDEIKRTIFAFADDKAPGPDGFTAAFYKKAWEIVDDLFLFARGELSSAKVIMNSLIEFAGMSGLSPSNQKSTIFFCNVPTQTKNSILNILPFVEGKLPVRYLGVPLVAARVKTTDCRVLIEKEL</sequence>
<dbReference type="Proteomes" id="UP001229421">
    <property type="component" value="Unassembled WGS sequence"/>
</dbReference>
<comment type="caution">
    <text evidence="2">The sequence shown here is derived from an EMBL/GenBank/DDBJ whole genome shotgun (WGS) entry which is preliminary data.</text>
</comment>
<accession>A0AAD8LGC3</accession>
<feature type="region of interest" description="Disordered" evidence="1">
    <location>
        <begin position="22"/>
        <end position="48"/>
    </location>
</feature>
<dbReference type="AlphaFoldDB" id="A0AAD8LGC3"/>
<protein>
    <recommendedName>
        <fullName evidence="4">RNA-directed DNA polymerase, eukaryota, reverse transcriptase zinc-binding domain protein</fullName>
    </recommendedName>
</protein>
<dbReference type="PANTHER" id="PTHR33116">
    <property type="entry name" value="REVERSE TRANSCRIPTASE ZINC-BINDING DOMAIN-CONTAINING PROTEIN-RELATED-RELATED"/>
    <property type="match status" value="1"/>
</dbReference>
<proteinExistence type="predicted"/>
<dbReference type="EMBL" id="JAUHHV010000001">
    <property type="protein sequence ID" value="KAK1441022.1"/>
    <property type="molecule type" value="Genomic_DNA"/>
</dbReference>
<evidence type="ECO:0000256" key="1">
    <source>
        <dbReference type="SAM" id="MobiDB-lite"/>
    </source>
</evidence>
<organism evidence="2 3">
    <name type="scientific">Tagetes erecta</name>
    <name type="common">African marigold</name>
    <dbReference type="NCBI Taxonomy" id="13708"/>
    <lineage>
        <taxon>Eukaryota</taxon>
        <taxon>Viridiplantae</taxon>
        <taxon>Streptophyta</taxon>
        <taxon>Embryophyta</taxon>
        <taxon>Tracheophyta</taxon>
        <taxon>Spermatophyta</taxon>
        <taxon>Magnoliopsida</taxon>
        <taxon>eudicotyledons</taxon>
        <taxon>Gunneridae</taxon>
        <taxon>Pentapetalae</taxon>
        <taxon>asterids</taxon>
        <taxon>campanulids</taxon>
        <taxon>Asterales</taxon>
        <taxon>Asteraceae</taxon>
        <taxon>Asteroideae</taxon>
        <taxon>Heliantheae alliance</taxon>
        <taxon>Tageteae</taxon>
        <taxon>Tagetes</taxon>
    </lineage>
</organism>
<name>A0AAD8LGC3_TARER</name>
<feature type="compositionally biased region" description="Polar residues" evidence="1">
    <location>
        <begin position="31"/>
        <end position="44"/>
    </location>
</feature>
<gene>
    <name evidence="2" type="ORF">QVD17_06858</name>
</gene>
<evidence type="ECO:0000313" key="2">
    <source>
        <dbReference type="EMBL" id="KAK1441022.1"/>
    </source>
</evidence>
<keyword evidence="3" id="KW-1185">Reference proteome</keyword>
<reference evidence="2" key="1">
    <citation type="journal article" date="2023" name="bioRxiv">
        <title>Improved chromosome-level genome assembly for marigold (Tagetes erecta).</title>
        <authorList>
            <person name="Jiang F."/>
            <person name="Yuan L."/>
            <person name="Wang S."/>
            <person name="Wang H."/>
            <person name="Xu D."/>
            <person name="Wang A."/>
            <person name="Fan W."/>
        </authorList>
    </citation>
    <scope>NUCLEOTIDE SEQUENCE</scope>
    <source>
        <strain evidence="2">WSJ</strain>
        <tissue evidence="2">Leaf</tissue>
    </source>
</reference>
<evidence type="ECO:0000313" key="3">
    <source>
        <dbReference type="Proteomes" id="UP001229421"/>
    </source>
</evidence>
<dbReference type="PANTHER" id="PTHR33116:SF84">
    <property type="entry name" value="RNA-DIRECTED DNA POLYMERASE"/>
    <property type="match status" value="1"/>
</dbReference>
<evidence type="ECO:0008006" key="4">
    <source>
        <dbReference type="Google" id="ProtNLM"/>
    </source>
</evidence>